<dbReference type="Proteomes" id="UP000199550">
    <property type="component" value="Unassembled WGS sequence"/>
</dbReference>
<protein>
    <submittedName>
        <fullName evidence="3">Lytic murein transglycosylase</fullName>
    </submittedName>
</protein>
<name>A0A1I4FJQ1_9RHOB</name>
<dbReference type="EMBL" id="FOTF01000009">
    <property type="protein sequence ID" value="SFL17689.1"/>
    <property type="molecule type" value="Genomic_DNA"/>
</dbReference>
<dbReference type="Gene3D" id="1.10.8.350">
    <property type="entry name" value="Bacterial muramidase"/>
    <property type="match status" value="1"/>
</dbReference>
<evidence type="ECO:0000259" key="2">
    <source>
        <dbReference type="Pfam" id="PF13406"/>
    </source>
</evidence>
<dbReference type="Pfam" id="PF13406">
    <property type="entry name" value="SLT_2"/>
    <property type="match status" value="2"/>
</dbReference>
<dbReference type="CDD" id="cd13399">
    <property type="entry name" value="Slt35-like"/>
    <property type="match status" value="1"/>
</dbReference>
<proteinExistence type="predicted"/>
<dbReference type="PANTHER" id="PTHR30163:SF8">
    <property type="entry name" value="LYTIC MUREIN TRANSGLYCOSYLASE"/>
    <property type="match status" value="1"/>
</dbReference>
<dbReference type="GO" id="GO:0009253">
    <property type="term" value="P:peptidoglycan catabolic process"/>
    <property type="evidence" value="ECO:0007669"/>
    <property type="project" value="TreeGrafter"/>
</dbReference>
<dbReference type="FunFam" id="1.10.8.350:FF:000001">
    <property type="entry name" value="Lytic murein transglycosylase B"/>
    <property type="match status" value="1"/>
</dbReference>
<dbReference type="InterPro" id="IPR002477">
    <property type="entry name" value="Peptidoglycan-bd-like"/>
</dbReference>
<dbReference type="PANTHER" id="PTHR30163">
    <property type="entry name" value="MEMBRANE-BOUND LYTIC MUREIN TRANSGLYCOSYLASE B"/>
    <property type="match status" value="1"/>
</dbReference>
<sequence length="382" mass="40814">MLTTRRVFSTGAMMALLSACGGRPRGGTVVAARAPDPVMQAVSNPAFDAWVAGFKGRAASKGISTRTISTSFAQAGYLPDVIDRDRNQTEFSRTLEEYLAIAASDERVAKGRANYARYRDVLGQIESRYGVEAHVVTAIWGLESMFGERRGNVPVVSALSTLAFDGRRGAFFESQLIAALQILDNGDTTAARMTGSWAGAMGHTQFIPTSYLAYAVDFTGDGRRDIWEEDPTDALASTASYLARSGWQRGQAWGGEEGSPGFASGTRRIQPQVGGPVFAVGPNFNAIKRYNNSDSYAIGVGHLADRIAGAGPIRGGFPPDRYGFTADQRKQLQARLTAAGYDTGGTDGVLGSKSRAAISAYQQRNGLAVTGEPSLELLRRLM</sequence>
<accession>A0A1I4FJQ1</accession>
<dbReference type="Gene3D" id="1.10.530.10">
    <property type="match status" value="2"/>
</dbReference>
<feature type="domain" description="Peptidoglycan binding-like" evidence="1">
    <location>
        <begin position="326"/>
        <end position="381"/>
    </location>
</feature>
<evidence type="ECO:0000313" key="3">
    <source>
        <dbReference type="EMBL" id="SFL17689.1"/>
    </source>
</evidence>
<dbReference type="STRING" id="195913.SAMN04488004_109123"/>
<dbReference type="InterPro" id="IPR043426">
    <property type="entry name" value="MltB-like"/>
</dbReference>
<keyword evidence="4" id="KW-1185">Reference proteome</keyword>
<dbReference type="NCBIfam" id="TIGR02283">
    <property type="entry name" value="MltB_2"/>
    <property type="match status" value="1"/>
</dbReference>
<reference evidence="3 4" key="1">
    <citation type="submission" date="2016-10" db="EMBL/GenBank/DDBJ databases">
        <authorList>
            <person name="de Groot N.N."/>
        </authorList>
    </citation>
    <scope>NUCLEOTIDE SEQUENCE [LARGE SCALE GENOMIC DNA]</scope>
    <source>
        <strain evidence="3 4">DSM 16199</strain>
    </source>
</reference>
<dbReference type="SUPFAM" id="SSF47090">
    <property type="entry name" value="PGBD-like"/>
    <property type="match status" value="1"/>
</dbReference>
<dbReference type="RefSeq" id="WP_090189062.1">
    <property type="nucleotide sequence ID" value="NZ_FOTF01000009.1"/>
</dbReference>
<dbReference type="GO" id="GO:0008933">
    <property type="term" value="F:peptidoglycan lytic transglycosylase activity"/>
    <property type="evidence" value="ECO:0007669"/>
    <property type="project" value="TreeGrafter"/>
</dbReference>
<gene>
    <name evidence="3" type="ORF">SAMN04488004_109123</name>
</gene>
<organism evidence="3 4">
    <name type="scientific">Loktanella salsilacus</name>
    <dbReference type="NCBI Taxonomy" id="195913"/>
    <lineage>
        <taxon>Bacteria</taxon>
        <taxon>Pseudomonadati</taxon>
        <taxon>Pseudomonadota</taxon>
        <taxon>Alphaproteobacteria</taxon>
        <taxon>Rhodobacterales</taxon>
        <taxon>Roseobacteraceae</taxon>
        <taxon>Loktanella</taxon>
    </lineage>
</organism>
<dbReference type="OrthoDB" id="9808544at2"/>
<dbReference type="InterPro" id="IPR036365">
    <property type="entry name" value="PGBD-like_sf"/>
</dbReference>
<dbReference type="InterPro" id="IPR036366">
    <property type="entry name" value="PGBDSf"/>
</dbReference>
<dbReference type="SUPFAM" id="SSF53955">
    <property type="entry name" value="Lysozyme-like"/>
    <property type="match status" value="1"/>
</dbReference>
<dbReference type="Pfam" id="PF01471">
    <property type="entry name" value="PG_binding_1"/>
    <property type="match status" value="1"/>
</dbReference>
<dbReference type="InterPro" id="IPR023346">
    <property type="entry name" value="Lysozyme-like_dom_sf"/>
</dbReference>
<dbReference type="AlphaFoldDB" id="A0A1I4FJQ1"/>
<dbReference type="PROSITE" id="PS51257">
    <property type="entry name" value="PROKAR_LIPOPROTEIN"/>
    <property type="match status" value="1"/>
</dbReference>
<evidence type="ECO:0000259" key="1">
    <source>
        <dbReference type="Pfam" id="PF01471"/>
    </source>
</evidence>
<dbReference type="InterPro" id="IPR011970">
    <property type="entry name" value="MltB_2"/>
</dbReference>
<feature type="domain" description="Transglycosylase SLT" evidence="2">
    <location>
        <begin position="273"/>
        <end position="305"/>
    </location>
</feature>
<dbReference type="Gene3D" id="1.10.101.10">
    <property type="entry name" value="PGBD-like superfamily/PGBD"/>
    <property type="match status" value="1"/>
</dbReference>
<dbReference type="InterPro" id="IPR031304">
    <property type="entry name" value="SLT_2"/>
</dbReference>
<feature type="domain" description="Transglycosylase SLT" evidence="2">
    <location>
        <begin position="47"/>
        <end position="256"/>
    </location>
</feature>
<evidence type="ECO:0000313" key="4">
    <source>
        <dbReference type="Proteomes" id="UP000199550"/>
    </source>
</evidence>